<dbReference type="PROSITE" id="PS50235">
    <property type="entry name" value="USP_3"/>
    <property type="match status" value="1"/>
</dbReference>
<dbReference type="Pfam" id="PF25242">
    <property type="entry name" value="Ubiquitin_UBP8"/>
    <property type="match status" value="1"/>
</dbReference>
<dbReference type="Proteomes" id="UP000059680">
    <property type="component" value="Chromosome 12"/>
</dbReference>
<gene>
    <name evidence="9" type="ordered locus">Os12g0621000</name>
    <name evidence="9" type="ORF">OSNPB_120621000</name>
</gene>
<dbReference type="SMR" id="A0A0P0YDU9"/>
<evidence type="ECO:0000313" key="9">
    <source>
        <dbReference type="EMBL" id="BAT18135.1"/>
    </source>
</evidence>
<dbReference type="SUPFAM" id="SSF54001">
    <property type="entry name" value="Cysteine proteinases"/>
    <property type="match status" value="1"/>
</dbReference>
<dbReference type="EMBL" id="AP014968">
    <property type="protein sequence ID" value="BAT18135.1"/>
    <property type="molecule type" value="Genomic_DNA"/>
</dbReference>
<dbReference type="InterPro" id="IPR038765">
    <property type="entry name" value="Papain-like_cys_pep_sf"/>
</dbReference>
<sequence length="231" mass="25276">MITEGVGHIDSGKNAGKKSLSIEEGSVNIYPIMLRVSVTRDTNALTVKISKKDNSAENFKRANKILTSDSEPVHIWDFSGRTTFILMNEWNRMPQDTRSSDQEMPLEIHFYDLSEPTANGTNGKKDELALTMSRSMSNGSIMGMDLDSSGSSKQVGTGLIGLDNLGNTCFMNSAVQCLAHTSKLVDYFLGDFYKEINHNNPLGLKASCVFIWGFVEEAMGSGQDPCCASPI</sequence>
<keyword evidence="10" id="KW-1185">Reference proteome</keyword>
<dbReference type="Gene3D" id="3.90.70.10">
    <property type="entry name" value="Cysteine proteinases"/>
    <property type="match status" value="1"/>
</dbReference>
<dbReference type="InParanoid" id="A0A0P0YDU9"/>
<dbReference type="InterPro" id="IPR057372">
    <property type="entry name" value="Ubiquitin_UBP8/5"/>
</dbReference>
<dbReference type="AlphaFoldDB" id="A0A0P0YDU9"/>
<dbReference type="InterPro" id="IPR001394">
    <property type="entry name" value="Peptidase_C19_UCH"/>
</dbReference>
<evidence type="ECO:0000313" key="10">
    <source>
        <dbReference type="Proteomes" id="UP000059680"/>
    </source>
</evidence>
<evidence type="ECO:0000256" key="5">
    <source>
        <dbReference type="ARBA" id="ARBA00022786"/>
    </source>
</evidence>
<evidence type="ECO:0000256" key="7">
    <source>
        <dbReference type="ARBA" id="ARBA00022807"/>
    </source>
</evidence>
<dbReference type="PANTHER" id="PTHR21646">
    <property type="entry name" value="UBIQUITIN CARBOXYL-TERMINAL HYDROLASE"/>
    <property type="match status" value="1"/>
</dbReference>
<evidence type="ECO:0007829" key="12">
    <source>
        <dbReference type="ProteomicsDB" id="A0A0P0YDU9"/>
    </source>
</evidence>
<dbReference type="EC" id="3.4.19.12" evidence="3"/>
<keyword evidence="5" id="KW-0833">Ubl conjugation pathway</keyword>
<protein>
    <recommendedName>
        <fullName evidence="3">ubiquitinyl hydrolase 1</fullName>
        <ecNumber evidence="3">3.4.19.12</ecNumber>
    </recommendedName>
</protein>
<comment type="catalytic activity">
    <reaction evidence="1">
        <text>Thiol-dependent hydrolysis of ester, thioester, amide, peptide and isopeptide bonds formed by the C-terminal Gly of ubiquitin (a 76-residue protein attached to proteins as an intracellular targeting signal).</text>
        <dbReference type="EC" id="3.4.19.12"/>
    </reaction>
</comment>
<dbReference type="PROSITE" id="PS00972">
    <property type="entry name" value="USP_1"/>
    <property type="match status" value="1"/>
</dbReference>
<keyword evidence="4" id="KW-0645">Protease</keyword>
<evidence type="ECO:0000256" key="6">
    <source>
        <dbReference type="ARBA" id="ARBA00022801"/>
    </source>
</evidence>
<accession>A0A0P0YDU9</accession>
<name>A0A0P0YDU9_ORYSJ</name>
<dbReference type="InterPro" id="IPR028889">
    <property type="entry name" value="USP"/>
</dbReference>
<dbReference type="InterPro" id="IPR018200">
    <property type="entry name" value="USP_CS"/>
</dbReference>
<keyword evidence="7" id="KW-0788">Thiol protease</keyword>
<dbReference type="InterPro" id="IPR050185">
    <property type="entry name" value="Ub_carboxyl-term_hydrolase"/>
</dbReference>
<dbReference type="GO" id="GO:0016579">
    <property type="term" value="P:protein deubiquitination"/>
    <property type="evidence" value="ECO:0007669"/>
    <property type="project" value="InterPro"/>
</dbReference>
<evidence type="ECO:0000259" key="8">
    <source>
        <dbReference type="PROSITE" id="PS50235"/>
    </source>
</evidence>
<evidence type="ECO:0000256" key="2">
    <source>
        <dbReference type="ARBA" id="ARBA00009085"/>
    </source>
</evidence>
<evidence type="ECO:0000256" key="3">
    <source>
        <dbReference type="ARBA" id="ARBA00012759"/>
    </source>
</evidence>
<reference evidence="9 10" key="3">
    <citation type="journal article" date="2013" name="Rice">
        <title>Improvement of the Oryza sativa Nipponbare reference genome using next generation sequence and optical map data.</title>
        <authorList>
            <person name="Kawahara Y."/>
            <person name="de la Bastide M."/>
            <person name="Hamilton J.P."/>
            <person name="Kanamori H."/>
            <person name="McCombie W.R."/>
            <person name="Ouyang S."/>
            <person name="Schwartz D.C."/>
            <person name="Tanaka T."/>
            <person name="Wu J."/>
            <person name="Zhou S."/>
            <person name="Childs K.L."/>
            <person name="Davidson R.M."/>
            <person name="Lin H."/>
            <person name="Quesada-Ocampo L."/>
            <person name="Vaillancourt B."/>
            <person name="Sakai H."/>
            <person name="Lee S.S."/>
            <person name="Kim J."/>
            <person name="Numa H."/>
            <person name="Itoh T."/>
            <person name="Buell C.R."/>
            <person name="Matsumoto T."/>
        </authorList>
    </citation>
    <scope>NUCLEOTIDE SEQUENCE [LARGE SCALE GENOMIC DNA]</scope>
    <source>
        <strain evidence="10">cv. Nipponbare</strain>
    </source>
</reference>
<dbReference type="Pfam" id="PF00443">
    <property type="entry name" value="UCH"/>
    <property type="match status" value="1"/>
</dbReference>
<dbReference type="GO" id="GO:0004843">
    <property type="term" value="F:cysteine-type deubiquitinase activity"/>
    <property type="evidence" value="ECO:0007669"/>
    <property type="project" value="UniProtKB-EC"/>
</dbReference>
<comment type="similarity">
    <text evidence="2">Belongs to the peptidase C19 family.</text>
</comment>
<proteinExistence type="evidence at protein level"/>
<evidence type="ECO:0000256" key="1">
    <source>
        <dbReference type="ARBA" id="ARBA00000707"/>
    </source>
</evidence>
<dbReference type="Gramene" id="Os12t0621000-00">
    <property type="protein sequence ID" value="Os12t0621000-00"/>
    <property type="gene ID" value="Os12g0621000"/>
</dbReference>
<evidence type="ECO:0000256" key="4">
    <source>
        <dbReference type="ARBA" id="ARBA00022670"/>
    </source>
</evidence>
<reference evidence="10" key="1">
    <citation type="journal article" date="2005" name="Nature">
        <title>The map-based sequence of the rice genome.</title>
        <authorList>
            <consortium name="International rice genome sequencing project (IRGSP)"/>
            <person name="Matsumoto T."/>
            <person name="Wu J."/>
            <person name="Kanamori H."/>
            <person name="Katayose Y."/>
            <person name="Fujisawa M."/>
            <person name="Namiki N."/>
            <person name="Mizuno H."/>
            <person name="Yamamoto K."/>
            <person name="Antonio B.A."/>
            <person name="Baba T."/>
            <person name="Sakata K."/>
            <person name="Nagamura Y."/>
            <person name="Aoki H."/>
            <person name="Arikawa K."/>
            <person name="Arita K."/>
            <person name="Bito T."/>
            <person name="Chiden Y."/>
            <person name="Fujitsuka N."/>
            <person name="Fukunaka R."/>
            <person name="Hamada M."/>
            <person name="Harada C."/>
            <person name="Hayashi A."/>
            <person name="Hijishita S."/>
            <person name="Honda M."/>
            <person name="Hosokawa S."/>
            <person name="Ichikawa Y."/>
            <person name="Idonuma A."/>
            <person name="Iijima M."/>
            <person name="Ikeda M."/>
            <person name="Ikeno M."/>
            <person name="Ito K."/>
            <person name="Ito S."/>
            <person name="Ito T."/>
            <person name="Ito Y."/>
            <person name="Ito Y."/>
            <person name="Iwabuchi A."/>
            <person name="Kamiya K."/>
            <person name="Karasawa W."/>
            <person name="Kurita K."/>
            <person name="Katagiri S."/>
            <person name="Kikuta A."/>
            <person name="Kobayashi H."/>
            <person name="Kobayashi N."/>
            <person name="Machita K."/>
            <person name="Maehara T."/>
            <person name="Masukawa M."/>
            <person name="Mizubayashi T."/>
            <person name="Mukai Y."/>
            <person name="Nagasaki H."/>
            <person name="Nagata Y."/>
            <person name="Naito S."/>
            <person name="Nakashima M."/>
            <person name="Nakama Y."/>
            <person name="Nakamichi Y."/>
            <person name="Nakamura M."/>
            <person name="Meguro A."/>
            <person name="Negishi M."/>
            <person name="Ohta I."/>
            <person name="Ohta T."/>
            <person name="Okamoto M."/>
            <person name="Ono N."/>
            <person name="Saji S."/>
            <person name="Sakaguchi M."/>
            <person name="Sakai K."/>
            <person name="Shibata M."/>
            <person name="Shimokawa T."/>
            <person name="Song J."/>
            <person name="Takazaki Y."/>
            <person name="Terasawa K."/>
            <person name="Tsugane M."/>
            <person name="Tsuji K."/>
            <person name="Ueda S."/>
            <person name="Waki K."/>
            <person name="Yamagata H."/>
            <person name="Yamamoto M."/>
            <person name="Yamamoto S."/>
            <person name="Yamane H."/>
            <person name="Yoshiki S."/>
            <person name="Yoshihara R."/>
            <person name="Yukawa K."/>
            <person name="Zhong H."/>
            <person name="Yano M."/>
            <person name="Yuan Q."/>
            <person name="Ouyang S."/>
            <person name="Liu J."/>
            <person name="Jones K.M."/>
            <person name="Gansberger K."/>
            <person name="Moffat K."/>
            <person name="Hill J."/>
            <person name="Bera J."/>
            <person name="Fadrosh D."/>
            <person name="Jin S."/>
            <person name="Johri S."/>
            <person name="Kim M."/>
            <person name="Overton L."/>
            <person name="Reardon M."/>
            <person name="Tsitrin T."/>
            <person name="Vuong H."/>
            <person name="Weaver B."/>
            <person name="Ciecko A."/>
            <person name="Tallon L."/>
            <person name="Jackson J."/>
            <person name="Pai G."/>
            <person name="Aken S.V."/>
            <person name="Utterback T."/>
            <person name="Reidmuller S."/>
            <person name="Feldblyum T."/>
            <person name="Hsiao J."/>
            <person name="Zismann V."/>
            <person name="Iobst S."/>
            <person name="de Vazeille A.R."/>
            <person name="Buell C.R."/>
            <person name="Ying K."/>
            <person name="Li Y."/>
            <person name="Lu T."/>
            <person name="Huang Y."/>
            <person name="Zhao Q."/>
            <person name="Feng Q."/>
            <person name="Zhang L."/>
            <person name="Zhu J."/>
            <person name="Weng Q."/>
            <person name="Mu J."/>
            <person name="Lu Y."/>
            <person name="Fan D."/>
            <person name="Liu Y."/>
            <person name="Guan J."/>
            <person name="Zhang Y."/>
            <person name="Yu S."/>
            <person name="Liu X."/>
            <person name="Zhang Y."/>
            <person name="Hong G."/>
            <person name="Han B."/>
            <person name="Choisne N."/>
            <person name="Demange N."/>
            <person name="Orjeda G."/>
            <person name="Samain S."/>
            <person name="Cattolico L."/>
            <person name="Pelletier E."/>
            <person name="Couloux A."/>
            <person name="Segurens B."/>
            <person name="Wincker P."/>
            <person name="D'Hont A."/>
            <person name="Scarpelli C."/>
            <person name="Weissenbach J."/>
            <person name="Salanoubat M."/>
            <person name="Quetier F."/>
            <person name="Yu Y."/>
            <person name="Kim H.R."/>
            <person name="Rambo T."/>
            <person name="Currie J."/>
            <person name="Collura K."/>
            <person name="Luo M."/>
            <person name="Yang T."/>
            <person name="Ammiraju J.S.S."/>
            <person name="Engler F."/>
            <person name="Soderlund C."/>
            <person name="Wing R.A."/>
            <person name="Palmer L.E."/>
            <person name="de la Bastide M."/>
            <person name="Spiegel L."/>
            <person name="Nascimento L."/>
            <person name="Zutavern T."/>
            <person name="O'Shaughnessy A."/>
            <person name="Dike S."/>
            <person name="Dedhia N."/>
            <person name="Preston R."/>
            <person name="Balija V."/>
            <person name="McCombie W.R."/>
            <person name="Chow T."/>
            <person name="Chen H."/>
            <person name="Chung M."/>
            <person name="Chen C."/>
            <person name="Shaw J."/>
            <person name="Wu H."/>
            <person name="Hsiao K."/>
            <person name="Chao Y."/>
            <person name="Chu M."/>
            <person name="Cheng C."/>
            <person name="Hour A."/>
            <person name="Lee P."/>
            <person name="Lin S."/>
            <person name="Lin Y."/>
            <person name="Liou J."/>
            <person name="Liu S."/>
            <person name="Hsing Y."/>
            <person name="Raghuvanshi S."/>
            <person name="Mohanty A."/>
            <person name="Bharti A.K."/>
            <person name="Gaur A."/>
            <person name="Gupta V."/>
            <person name="Kumar D."/>
            <person name="Ravi V."/>
            <person name="Vij S."/>
            <person name="Kapur A."/>
            <person name="Khurana P."/>
            <person name="Khurana P."/>
            <person name="Khurana J.P."/>
            <person name="Tyagi A.K."/>
            <person name="Gaikwad K."/>
            <person name="Singh A."/>
            <person name="Dalal V."/>
            <person name="Srivastava S."/>
            <person name="Dixit A."/>
            <person name="Pal A.K."/>
            <person name="Ghazi I.A."/>
            <person name="Yadav M."/>
            <person name="Pandit A."/>
            <person name="Bhargava A."/>
            <person name="Sureshbabu K."/>
            <person name="Batra K."/>
            <person name="Sharma T.R."/>
            <person name="Mohapatra T."/>
            <person name="Singh N.K."/>
            <person name="Messing J."/>
            <person name="Nelson A.B."/>
            <person name="Fuks G."/>
            <person name="Kavchok S."/>
            <person name="Keizer G."/>
            <person name="Linton E."/>
            <person name="Llaca V."/>
            <person name="Song R."/>
            <person name="Tanyolac B."/>
            <person name="Young S."/>
            <person name="Ho-Il K."/>
            <person name="Hahn J.H."/>
            <person name="Sangsakoo G."/>
            <person name="Vanavichit A."/>
            <person name="de Mattos Luiz.A.T."/>
            <person name="Zimmer P.D."/>
            <person name="Malone G."/>
            <person name="Dellagostin O."/>
            <person name="de Oliveira A.C."/>
            <person name="Bevan M."/>
            <person name="Bancroft I."/>
            <person name="Minx P."/>
            <person name="Cordum H."/>
            <person name="Wilson R."/>
            <person name="Cheng Z."/>
            <person name="Jin W."/>
            <person name="Jiang J."/>
            <person name="Leong S.A."/>
            <person name="Iwama H."/>
            <person name="Gojobori T."/>
            <person name="Itoh T."/>
            <person name="Niimura Y."/>
            <person name="Fujii Y."/>
            <person name="Habara T."/>
            <person name="Sakai H."/>
            <person name="Sato Y."/>
            <person name="Wilson G."/>
            <person name="Kumar K."/>
            <person name="McCouch S."/>
            <person name="Juretic N."/>
            <person name="Hoen D."/>
            <person name="Wright S."/>
            <person name="Bruskiewich R."/>
            <person name="Bureau T."/>
            <person name="Miyao A."/>
            <person name="Hirochika H."/>
            <person name="Nishikawa T."/>
            <person name="Kadowaki K."/>
            <person name="Sugiura M."/>
            <person name="Burr B."/>
            <person name="Sasaki T."/>
        </authorList>
    </citation>
    <scope>NUCLEOTIDE SEQUENCE [LARGE SCALE GENOMIC DNA]</scope>
    <source>
        <strain evidence="10">cv. Nipponbare</strain>
    </source>
</reference>
<dbReference type="eggNOG" id="KOG1870">
    <property type="taxonomic scope" value="Eukaryota"/>
</dbReference>
<organism evidence="9 10">
    <name type="scientific">Oryza sativa subsp. japonica</name>
    <name type="common">Rice</name>
    <dbReference type="NCBI Taxonomy" id="39947"/>
    <lineage>
        <taxon>Eukaryota</taxon>
        <taxon>Viridiplantae</taxon>
        <taxon>Streptophyta</taxon>
        <taxon>Embryophyta</taxon>
        <taxon>Tracheophyta</taxon>
        <taxon>Spermatophyta</taxon>
        <taxon>Magnoliopsida</taxon>
        <taxon>Liliopsida</taxon>
        <taxon>Poales</taxon>
        <taxon>Poaceae</taxon>
        <taxon>BOP clade</taxon>
        <taxon>Oryzoideae</taxon>
        <taxon>Oryzeae</taxon>
        <taxon>Oryzinae</taxon>
        <taxon>Oryza</taxon>
        <taxon>Oryza sativa</taxon>
    </lineage>
</organism>
<evidence type="ECO:0007829" key="11">
    <source>
        <dbReference type="PeptideAtlas" id="A0A0P0YDU9"/>
    </source>
</evidence>
<dbReference type="PANTHER" id="PTHR21646:SF24">
    <property type="entry name" value="UBIQUITIN CARBOXYL-TERMINAL HYDROLASE"/>
    <property type="match status" value="1"/>
</dbReference>
<keyword evidence="6" id="KW-0378">Hydrolase</keyword>
<keyword evidence="11 12" id="KW-1267">Proteomics identification</keyword>
<dbReference type="GO" id="GO:0006508">
    <property type="term" value="P:proteolysis"/>
    <property type="evidence" value="ECO:0007669"/>
    <property type="project" value="UniProtKB-KW"/>
</dbReference>
<reference evidence="9 10" key="2">
    <citation type="journal article" date="2013" name="Plant Cell Physiol.">
        <title>Rice Annotation Project Database (RAP-DB): an integrative and interactive database for rice genomics.</title>
        <authorList>
            <person name="Sakai H."/>
            <person name="Lee S.S."/>
            <person name="Tanaka T."/>
            <person name="Numa H."/>
            <person name="Kim J."/>
            <person name="Kawahara Y."/>
            <person name="Wakimoto H."/>
            <person name="Yang C.C."/>
            <person name="Iwamoto M."/>
            <person name="Abe T."/>
            <person name="Yamada Y."/>
            <person name="Muto A."/>
            <person name="Inokuchi H."/>
            <person name="Ikemura T."/>
            <person name="Matsumoto T."/>
            <person name="Sasaki T."/>
            <person name="Itoh T."/>
        </authorList>
    </citation>
    <scope>NUCLEOTIDE SEQUENCE [LARGE SCALE GENOMIC DNA]</scope>
    <source>
        <strain evidence="10">cv. Nipponbare</strain>
    </source>
</reference>
<dbReference type="PaxDb" id="39947-A0A0P0YDU9"/>
<feature type="domain" description="USP" evidence="8">
    <location>
        <begin position="160"/>
        <end position="231"/>
    </location>
</feature>
<dbReference type="STRING" id="39947.A0A0P0YDU9"/>